<feature type="transmembrane region" description="Helical" evidence="5">
    <location>
        <begin position="6"/>
        <end position="27"/>
    </location>
</feature>
<reference evidence="7 8" key="1">
    <citation type="journal article" date="2013" name="Genome Announc.">
        <title>Draft Genome Sequence of Arcticibacter svalbardensis Strain MN12-7T, a Member of the Family Sphingobacteriaceae Isolated from an Arctic Soil Sample.</title>
        <authorList>
            <person name="Shivaji S."/>
            <person name="Ara S."/>
            <person name="Prasad S."/>
            <person name="Manasa B.P."/>
            <person name="Begum Z."/>
            <person name="Singh A."/>
            <person name="Kumar Pinnaka A."/>
        </authorList>
    </citation>
    <scope>NUCLEOTIDE SEQUENCE [LARGE SCALE GENOMIC DNA]</scope>
    <source>
        <strain evidence="7 8">MN12-7</strain>
    </source>
</reference>
<dbReference type="GO" id="GO:0046872">
    <property type="term" value="F:metal ion binding"/>
    <property type="evidence" value="ECO:0007669"/>
    <property type="project" value="UniProtKB-KW"/>
</dbReference>
<dbReference type="InterPro" id="IPR036249">
    <property type="entry name" value="Thioredoxin-like_sf"/>
</dbReference>
<dbReference type="STRING" id="1150600.ADIARSV_1704"/>
<keyword evidence="4" id="KW-1015">Disulfide bond</keyword>
<evidence type="ECO:0000256" key="1">
    <source>
        <dbReference type="ARBA" id="ARBA00010996"/>
    </source>
</evidence>
<feature type="binding site" evidence="3">
    <location>
        <position position="102"/>
    </location>
    <ligand>
        <name>Cu cation</name>
        <dbReference type="ChEBI" id="CHEBI:23378"/>
    </ligand>
</feature>
<evidence type="ECO:0000259" key="6">
    <source>
        <dbReference type="PROSITE" id="PS51352"/>
    </source>
</evidence>
<keyword evidence="5" id="KW-0812">Transmembrane</keyword>
<protein>
    <recommendedName>
        <fullName evidence="6">Thioredoxin domain-containing protein</fullName>
    </recommendedName>
</protein>
<organism evidence="7 8">
    <name type="scientific">Arcticibacter svalbardensis MN12-7</name>
    <dbReference type="NCBI Taxonomy" id="1150600"/>
    <lineage>
        <taxon>Bacteria</taxon>
        <taxon>Pseudomonadati</taxon>
        <taxon>Bacteroidota</taxon>
        <taxon>Sphingobacteriia</taxon>
        <taxon>Sphingobacteriales</taxon>
        <taxon>Sphingobacteriaceae</taxon>
        <taxon>Arcticibacter</taxon>
    </lineage>
</organism>
<evidence type="ECO:0000256" key="4">
    <source>
        <dbReference type="PIRSR" id="PIRSR603782-2"/>
    </source>
</evidence>
<dbReference type="InterPro" id="IPR013766">
    <property type="entry name" value="Thioredoxin_domain"/>
</dbReference>
<evidence type="ECO:0000313" key="7">
    <source>
        <dbReference type="EMBL" id="EOR95216.1"/>
    </source>
</evidence>
<feature type="domain" description="Thioredoxin" evidence="6">
    <location>
        <begin position="60"/>
        <end position="229"/>
    </location>
</feature>
<dbReference type="AlphaFoldDB" id="R9GU34"/>
<dbReference type="PROSITE" id="PS51352">
    <property type="entry name" value="THIOREDOXIN_2"/>
    <property type="match status" value="1"/>
</dbReference>
<gene>
    <name evidence="7" type="ORF">ADIARSV_1704</name>
</gene>
<comment type="caution">
    <text evidence="7">The sequence shown here is derived from an EMBL/GenBank/DDBJ whole genome shotgun (WGS) entry which is preliminary data.</text>
</comment>
<keyword evidence="8" id="KW-1185">Reference proteome</keyword>
<dbReference type="PATRIC" id="fig|1150600.3.peg.1678"/>
<comment type="similarity">
    <text evidence="1">Belongs to the SCO1/2 family.</text>
</comment>
<dbReference type="PANTHER" id="PTHR12151:SF25">
    <property type="entry name" value="LINALOOL DEHYDRATASE_ISOMERASE DOMAIN-CONTAINING PROTEIN"/>
    <property type="match status" value="1"/>
</dbReference>
<dbReference type="PANTHER" id="PTHR12151">
    <property type="entry name" value="ELECTRON TRANSPORT PROTIN SCO1/SENC FAMILY MEMBER"/>
    <property type="match status" value="1"/>
</dbReference>
<evidence type="ECO:0000313" key="8">
    <source>
        <dbReference type="Proteomes" id="UP000014174"/>
    </source>
</evidence>
<dbReference type="RefSeq" id="WP_016194940.1">
    <property type="nucleotide sequence ID" value="NZ_AQPN01000063.1"/>
</dbReference>
<evidence type="ECO:0000256" key="5">
    <source>
        <dbReference type="SAM" id="Phobius"/>
    </source>
</evidence>
<dbReference type="Proteomes" id="UP000014174">
    <property type="component" value="Unassembled WGS sequence"/>
</dbReference>
<feature type="binding site" evidence="3">
    <location>
        <position position="98"/>
    </location>
    <ligand>
        <name>Cu cation</name>
        <dbReference type="ChEBI" id="CHEBI:23378"/>
    </ligand>
</feature>
<dbReference type="Pfam" id="PF02630">
    <property type="entry name" value="SCO1-SenC"/>
    <property type="match status" value="1"/>
</dbReference>
<dbReference type="eggNOG" id="COG1999">
    <property type="taxonomic scope" value="Bacteria"/>
</dbReference>
<keyword evidence="3" id="KW-0479">Metal-binding</keyword>
<dbReference type="InterPro" id="IPR003782">
    <property type="entry name" value="SCO1/SenC"/>
</dbReference>
<dbReference type="SUPFAM" id="SSF52833">
    <property type="entry name" value="Thioredoxin-like"/>
    <property type="match status" value="1"/>
</dbReference>
<feature type="disulfide bond" description="Redox-active" evidence="4">
    <location>
        <begin position="98"/>
        <end position="102"/>
    </location>
</feature>
<dbReference type="CDD" id="cd02968">
    <property type="entry name" value="SCO"/>
    <property type="match status" value="1"/>
</dbReference>
<dbReference type="OrthoDB" id="9811998at2"/>
<accession>R9GU34</accession>
<proteinExistence type="inferred from homology"/>
<feature type="binding site" evidence="3">
    <location>
        <position position="187"/>
    </location>
    <ligand>
        <name>Cu cation</name>
        <dbReference type="ChEBI" id="CHEBI:23378"/>
    </ligand>
</feature>
<keyword evidence="2 3" id="KW-0186">Copper</keyword>
<evidence type="ECO:0000256" key="2">
    <source>
        <dbReference type="ARBA" id="ARBA00023008"/>
    </source>
</evidence>
<keyword evidence="5" id="KW-0472">Membrane</keyword>
<keyword evidence="5" id="KW-1133">Transmembrane helix</keyword>
<dbReference type="Gene3D" id="3.40.30.10">
    <property type="entry name" value="Glutaredoxin"/>
    <property type="match status" value="1"/>
</dbReference>
<name>R9GU34_9SPHI</name>
<sequence>MRNTSSWKKIVVLVVILMVPGFLYYLLQEKGKNRYRPLSIFGPKELSGTFHTKRGKQIPDTTYHQIRDFKLTDQQGKEFSFPLDSGKITIFNFFFTRCTSFCKQMNGQMDFLADKYDDNRMLRFCSISVDPEYDNPEILTKYAQTFHTNPKKWFFLTGDKSLIFNLAKKDFLVDAYADHADTSTIVHSPMLILVDPEKRIRGYYDSDNKEQMSKLDDEIKVLIVEELRKVTDR</sequence>
<evidence type="ECO:0000256" key="3">
    <source>
        <dbReference type="PIRSR" id="PIRSR603782-1"/>
    </source>
</evidence>
<dbReference type="EMBL" id="AQPN01000063">
    <property type="protein sequence ID" value="EOR95216.1"/>
    <property type="molecule type" value="Genomic_DNA"/>
</dbReference>